<reference evidence="10" key="1">
    <citation type="submission" date="2011-08" db="EMBL/GenBank/DDBJ databases">
        <title>The draft genome of Latimeria chalumnae.</title>
        <authorList>
            <person name="Di Palma F."/>
            <person name="Alfoldi J."/>
            <person name="Johnson J."/>
            <person name="Berlin A."/>
            <person name="Gnerre S."/>
            <person name="Jaffe D."/>
            <person name="MacCallum I."/>
            <person name="Young S."/>
            <person name="Walker B.J."/>
            <person name="Lander E."/>
            <person name="Lindblad-Toh K."/>
        </authorList>
    </citation>
    <scope>NUCLEOTIDE SEQUENCE [LARGE SCALE GENOMIC DNA]</scope>
    <source>
        <strain evidence="10">Wild caught</strain>
    </source>
</reference>
<keyword evidence="5" id="KW-0206">Cytoskeleton</keyword>
<dbReference type="PANTHER" id="PTHR44981:SF1">
    <property type="entry name" value="A-KINASE ANCHOR PROTEIN 9"/>
    <property type="match status" value="1"/>
</dbReference>
<proteinExistence type="predicted"/>
<dbReference type="GeneTree" id="ENSGT00730000110871"/>
<evidence type="ECO:0000256" key="5">
    <source>
        <dbReference type="ARBA" id="ARBA00023212"/>
    </source>
</evidence>
<dbReference type="HOGENOM" id="CLU_288962_0_0_1"/>
<keyword evidence="10" id="KW-1185">Reference proteome</keyword>
<feature type="coiled-coil region" evidence="6">
    <location>
        <begin position="102"/>
        <end position="147"/>
    </location>
</feature>
<dbReference type="InParanoid" id="H3A7R2"/>
<comment type="subcellular location">
    <subcellularLocation>
        <location evidence="1">Cytoplasm</location>
        <location evidence="1">Cytoskeleton</location>
        <location evidence="1">Microtubule organizing center</location>
        <location evidence="1">Centrosome</location>
    </subcellularLocation>
</comment>
<dbReference type="Ensembl" id="ENSLACT00000005732.1">
    <property type="protein sequence ID" value="ENSLACP00000005683.1"/>
    <property type="gene ID" value="ENSLACG00000005049.1"/>
</dbReference>
<protein>
    <recommendedName>
        <fullName evidence="8">Pericentrin/AKAP-450 centrosomal targeting domain-containing protein</fullName>
    </recommendedName>
</protein>
<dbReference type="EMBL" id="AFYH01178071">
    <property type="status" value="NOT_ANNOTATED_CDS"/>
    <property type="molecule type" value="Genomic_DNA"/>
</dbReference>
<dbReference type="AlphaFoldDB" id="H3A7R2"/>
<name>H3A7R2_LATCH</name>
<evidence type="ECO:0000256" key="2">
    <source>
        <dbReference type="ARBA" id="ARBA00022490"/>
    </source>
</evidence>
<dbReference type="eggNOG" id="ENOG502QV16">
    <property type="taxonomic scope" value="Eukaryota"/>
</dbReference>
<organism evidence="9 10">
    <name type="scientific">Latimeria chalumnae</name>
    <name type="common">Coelacanth</name>
    <dbReference type="NCBI Taxonomy" id="7897"/>
    <lineage>
        <taxon>Eukaryota</taxon>
        <taxon>Metazoa</taxon>
        <taxon>Chordata</taxon>
        <taxon>Craniata</taxon>
        <taxon>Vertebrata</taxon>
        <taxon>Euteleostomi</taxon>
        <taxon>Coelacanthiformes</taxon>
        <taxon>Coelacanthidae</taxon>
        <taxon>Latimeria</taxon>
    </lineage>
</organism>
<keyword evidence="4 6" id="KW-0175">Coiled coil</keyword>
<sequence>GLLDGYTDEKVHLETQIQEKADLLRHLEQELHHTSSRLQELEEERQQLQQERELLSRQQEAMKKDAGPIELQLLGETEKLMKEKIEVQRQADKEHCDLQAQLKSMEVEMEEQVSRTIEMEQEKSAEIADLRQQLQALEKQLEKNRKFMDVSSGKITSYEHCKQDRRPVPTQMFKPQLQTERDALDRKEKEISNLEEQLEQFREELENKSEEVQQLHMQLEIQRKESSTHQQELEQENKSLKNEVENLRQSVQESGDVSIEDHRIVIGKFSQVLQDKDREIEQLHEEIAKLQQQLDIASDNKVIEEKNEQIKELETQIECLKSDQERLKRSNEEEVEQLNEVIEKLQQELANMDQKEPMDSMAVSEDAESLKHQLEIVMAEKKDLQLQVEKSGEEMGLTKEELKEQLQGATSRFQQTSSQLKDGYTSGKFLLCYGFENFISKTFQKSSLTFYEYLLKIYFEKARVPNGLEFTILSLCNKDCNVLNHPQFKKAHFQDSSAIISSTVSSSSSTLEKVPDWRESTYKSQKAMKGKEGELLDQLNTERIKTAELKIAVIFLVNLESILLSNSNSSSASLKTSQRERPEECKFNNSIKCYLVFNQLTHFSITSCNETKRQDTIFLKLTKKKKDAIYADLKFTLEDQKQKILQLDKLLDQEKQNVVELKQSMDSQQALHEAQVSHEQSRISELQILLDTEKARAVELTSALEREKELCSQLQKSPPEAAKSGEELLKELQSQLDEKHGRIVELVSEMERYKLEAVQAKQQMEEDKVLHRRALHREQDSNRLVQGNVDELQQKLKDLSQQLEETQQQILKFQQEKERLQETIQDLQERETEERREAEKVISQLDPNGKKKKKKNGSSSSLIERLLRQNAELTGYVSRLTEEKNDLRNAVIKLEEERSLKQAEAELSKLRADVRSEALQRDLPGSDTENSNLKRIYGKYLRAESFRKALIYQKKYLLLLLGGFQECEQATLCLIARMGGHPSSTDLEVITHHSRGFTRFRSAVRVSIAISRKSCVDASAGSLACSHLQSYDPDRALTDYINRLESLQRRLGSVQSGKACLLY</sequence>
<reference evidence="9" key="2">
    <citation type="submission" date="2025-08" db="UniProtKB">
        <authorList>
            <consortium name="Ensembl"/>
        </authorList>
    </citation>
    <scope>IDENTIFICATION</scope>
</reference>
<dbReference type="EMBL" id="AFYH01178069">
    <property type="status" value="NOT_ANNOTATED_CDS"/>
    <property type="molecule type" value="Genomic_DNA"/>
</dbReference>
<evidence type="ECO:0000313" key="10">
    <source>
        <dbReference type="Proteomes" id="UP000008672"/>
    </source>
</evidence>
<accession>H3A7R2</accession>
<evidence type="ECO:0000256" key="6">
    <source>
        <dbReference type="SAM" id="Coils"/>
    </source>
</evidence>
<evidence type="ECO:0000256" key="3">
    <source>
        <dbReference type="ARBA" id="ARBA00022553"/>
    </source>
</evidence>
<evidence type="ECO:0000256" key="4">
    <source>
        <dbReference type="ARBA" id="ARBA00023054"/>
    </source>
</evidence>
<dbReference type="GO" id="GO:0005737">
    <property type="term" value="C:cytoplasm"/>
    <property type="evidence" value="ECO:0007669"/>
    <property type="project" value="UniProtKB-ARBA"/>
</dbReference>
<dbReference type="PANTHER" id="PTHR44981">
    <property type="entry name" value="PERICENTRIN-LIKE PROTEIN, ISOFORM F"/>
    <property type="match status" value="1"/>
</dbReference>
<feature type="region of interest" description="Disordered" evidence="7">
    <location>
        <begin position="826"/>
        <end position="861"/>
    </location>
</feature>
<keyword evidence="3" id="KW-0597">Phosphoprotein</keyword>
<dbReference type="STRING" id="7897.ENSLACP00000005683"/>
<dbReference type="InterPro" id="IPR019528">
    <property type="entry name" value="PACT_domain"/>
</dbReference>
<dbReference type="OMA" id="HEAQVSH"/>
<dbReference type="EMBL" id="AFYH01178070">
    <property type="status" value="NOT_ANNOTATED_CDS"/>
    <property type="molecule type" value="Genomic_DNA"/>
</dbReference>
<dbReference type="GO" id="GO:0007165">
    <property type="term" value="P:signal transduction"/>
    <property type="evidence" value="ECO:0007669"/>
    <property type="project" value="InterPro"/>
</dbReference>
<feature type="domain" description="Pericentrin/AKAP-450 centrosomal targeting" evidence="8">
    <location>
        <begin position="939"/>
        <end position="1012"/>
    </location>
</feature>
<dbReference type="InterPro" id="IPR028745">
    <property type="entry name" value="AKAP9/Pericentrin"/>
</dbReference>
<dbReference type="GO" id="GO:0005813">
    <property type="term" value="C:centrosome"/>
    <property type="evidence" value="ECO:0007669"/>
    <property type="project" value="UniProtKB-SubCell"/>
</dbReference>
<evidence type="ECO:0000256" key="1">
    <source>
        <dbReference type="ARBA" id="ARBA00004300"/>
    </source>
</evidence>
<dbReference type="EMBL" id="AFYH01178066">
    <property type="status" value="NOT_ANNOTATED_CDS"/>
    <property type="molecule type" value="Genomic_DNA"/>
</dbReference>
<dbReference type="EMBL" id="AFYH01178068">
    <property type="status" value="NOT_ANNOTATED_CDS"/>
    <property type="molecule type" value="Genomic_DNA"/>
</dbReference>
<evidence type="ECO:0000256" key="7">
    <source>
        <dbReference type="SAM" id="MobiDB-lite"/>
    </source>
</evidence>
<evidence type="ECO:0000259" key="8">
    <source>
        <dbReference type="Pfam" id="PF10495"/>
    </source>
</evidence>
<dbReference type="EMBL" id="AFYH01178073">
    <property type="status" value="NOT_ANNOTATED_CDS"/>
    <property type="molecule type" value="Genomic_DNA"/>
</dbReference>
<evidence type="ECO:0000313" key="9">
    <source>
        <dbReference type="Ensembl" id="ENSLACP00000005683.1"/>
    </source>
</evidence>
<reference evidence="9" key="3">
    <citation type="submission" date="2025-09" db="UniProtKB">
        <authorList>
            <consortium name="Ensembl"/>
        </authorList>
    </citation>
    <scope>IDENTIFICATION</scope>
</reference>
<dbReference type="Proteomes" id="UP000008672">
    <property type="component" value="Unassembled WGS sequence"/>
</dbReference>
<dbReference type="EMBL" id="AFYH01178072">
    <property type="status" value="NOT_ANNOTATED_CDS"/>
    <property type="molecule type" value="Genomic_DNA"/>
</dbReference>
<feature type="region of interest" description="Disordered" evidence="7">
    <location>
        <begin position="222"/>
        <end position="242"/>
    </location>
</feature>
<feature type="coiled-coil region" evidence="6">
    <location>
        <begin position="10"/>
        <end position="65"/>
    </location>
</feature>
<keyword evidence="2" id="KW-0963">Cytoplasm</keyword>
<dbReference type="Bgee" id="ENSLACG00000005049">
    <property type="expression patterns" value="Expressed in chordate pharynx and 6 other cell types or tissues"/>
</dbReference>
<dbReference type="EMBL" id="AFYH01178067">
    <property type="status" value="NOT_ANNOTATED_CDS"/>
    <property type="molecule type" value="Genomic_DNA"/>
</dbReference>
<dbReference type="EMBL" id="AFYH01178065">
    <property type="status" value="NOT_ANNOTATED_CDS"/>
    <property type="molecule type" value="Genomic_DNA"/>
</dbReference>
<feature type="compositionally biased region" description="Basic and acidic residues" evidence="7">
    <location>
        <begin position="826"/>
        <end position="840"/>
    </location>
</feature>
<dbReference type="Pfam" id="PF10495">
    <property type="entry name" value="PACT_coil_coil"/>
    <property type="match status" value="1"/>
</dbReference>
<dbReference type="GO" id="GO:0060090">
    <property type="term" value="F:molecular adaptor activity"/>
    <property type="evidence" value="ECO:0007669"/>
    <property type="project" value="InterPro"/>
</dbReference>